<evidence type="ECO:0000313" key="3">
    <source>
        <dbReference type="Proteomes" id="UP000322887"/>
    </source>
</evidence>
<sequence>MYILICNSTTSGNEFKGHGMSSPFEELEYIADFLPEEGESVIVSRNHGELICENFQKERPLDEMASPEFYGHLVHANERLNALVARPVWLSILAWFWICVVIHEAFNLGWGGWYIDLGLGLVAMAASYAAIRLRQDRYFKNEVRPTLNRQMYGSNLSKYALVGVIRQRPELRTLLDTLSRSLH</sequence>
<feature type="transmembrane region" description="Helical" evidence="1">
    <location>
        <begin position="112"/>
        <end position="131"/>
    </location>
</feature>
<protein>
    <submittedName>
        <fullName evidence="2">Uncharacterized protein</fullName>
    </submittedName>
</protein>
<organism evidence="2 3">
    <name type="scientific">Gimesia maris</name>
    <dbReference type="NCBI Taxonomy" id="122"/>
    <lineage>
        <taxon>Bacteria</taxon>
        <taxon>Pseudomonadati</taxon>
        <taxon>Planctomycetota</taxon>
        <taxon>Planctomycetia</taxon>
        <taxon>Planctomycetales</taxon>
        <taxon>Planctomycetaceae</taxon>
        <taxon>Gimesia</taxon>
    </lineage>
</organism>
<dbReference type="Proteomes" id="UP000322887">
    <property type="component" value="Chromosome"/>
</dbReference>
<reference evidence="2 3" key="1">
    <citation type="submission" date="2019-08" db="EMBL/GenBank/DDBJ databases">
        <title>Deep-cultivation of Planctomycetes and their phenomic and genomic characterization uncovers novel biology.</title>
        <authorList>
            <person name="Wiegand S."/>
            <person name="Jogler M."/>
            <person name="Boedeker C."/>
            <person name="Pinto D."/>
            <person name="Vollmers J."/>
            <person name="Rivas-Marin E."/>
            <person name="Kohn T."/>
            <person name="Peeters S.H."/>
            <person name="Heuer A."/>
            <person name="Rast P."/>
            <person name="Oberbeckmann S."/>
            <person name="Bunk B."/>
            <person name="Jeske O."/>
            <person name="Meyerdierks A."/>
            <person name="Storesund J.E."/>
            <person name="Kallscheuer N."/>
            <person name="Luecker S."/>
            <person name="Lage O.M."/>
            <person name="Pohl T."/>
            <person name="Merkel B.J."/>
            <person name="Hornburger P."/>
            <person name="Mueller R.-W."/>
            <person name="Bruemmer F."/>
            <person name="Labrenz M."/>
            <person name="Spormann A.M."/>
            <person name="Op den Camp H."/>
            <person name="Overmann J."/>
            <person name="Amann R."/>
            <person name="Jetten M.S.M."/>
            <person name="Mascher T."/>
            <person name="Medema M.H."/>
            <person name="Devos D.P."/>
            <person name="Kaster A.-K."/>
            <person name="Ovreas L."/>
            <person name="Rohde M."/>
            <person name="Galperin M.Y."/>
            <person name="Jogler C."/>
        </authorList>
    </citation>
    <scope>NUCLEOTIDE SEQUENCE [LARGE SCALE GENOMIC DNA]</scope>
    <source>
        <strain evidence="2 3">DSM 8797</strain>
    </source>
</reference>
<feature type="transmembrane region" description="Helical" evidence="1">
    <location>
        <begin position="88"/>
        <end position="106"/>
    </location>
</feature>
<keyword evidence="3" id="KW-1185">Reference proteome</keyword>
<accession>A0ABX5YWN7</accession>
<evidence type="ECO:0000313" key="2">
    <source>
        <dbReference type="EMBL" id="QEG20010.1"/>
    </source>
</evidence>
<gene>
    <name evidence="2" type="ORF">GmarT_59190</name>
</gene>
<keyword evidence="1" id="KW-1133">Transmembrane helix</keyword>
<name>A0ABX5YWN7_9PLAN</name>
<keyword evidence="1" id="KW-0812">Transmembrane</keyword>
<proteinExistence type="predicted"/>
<keyword evidence="1" id="KW-0472">Membrane</keyword>
<dbReference type="EMBL" id="CP042910">
    <property type="protein sequence ID" value="QEG20010.1"/>
    <property type="molecule type" value="Genomic_DNA"/>
</dbReference>
<evidence type="ECO:0000256" key="1">
    <source>
        <dbReference type="SAM" id="Phobius"/>
    </source>
</evidence>